<accession>A0AAD4SIU7</accession>
<dbReference type="InterPro" id="IPR036052">
    <property type="entry name" value="TrpB-like_PALP_sf"/>
</dbReference>
<comment type="cofactor">
    <cofactor evidence="1">
        <name>pyridoxal 5'-phosphate</name>
        <dbReference type="ChEBI" id="CHEBI:597326"/>
    </cofactor>
</comment>
<reference evidence="2" key="1">
    <citation type="submission" date="2022-04" db="EMBL/GenBank/DDBJ databases">
        <title>A functionally conserved STORR gene fusion in Papaver species that diverged 16.8 million years ago.</title>
        <authorList>
            <person name="Catania T."/>
        </authorList>
    </citation>
    <scope>NUCLEOTIDE SEQUENCE</scope>
    <source>
        <strain evidence="2">S-188037</strain>
    </source>
</reference>
<dbReference type="Proteomes" id="UP001202328">
    <property type="component" value="Unassembled WGS sequence"/>
</dbReference>
<dbReference type="Gene3D" id="3.40.50.1100">
    <property type="match status" value="3"/>
</dbReference>
<dbReference type="InterPro" id="IPR050214">
    <property type="entry name" value="Cys_Synth/Cystath_Beta-Synth"/>
</dbReference>
<sequence length="140" mass="15743">MIITSTQFQITGCGAYIACKQEMVQPTASIKDRPALDMIEDADILDIDILEEVIEESLIQIFHTLSNVTSDDAMKMARELALKEGLMVGISSGANTVDALKLSQRPENKGKLIVPLTRVLREHRMRVIQIMQLWVISIRY</sequence>
<name>A0AAD4SIU7_9MAGN</name>
<organism evidence="2 3">
    <name type="scientific">Papaver atlanticum</name>
    <dbReference type="NCBI Taxonomy" id="357466"/>
    <lineage>
        <taxon>Eukaryota</taxon>
        <taxon>Viridiplantae</taxon>
        <taxon>Streptophyta</taxon>
        <taxon>Embryophyta</taxon>
        <taxon>Tracheophyta</taxon>
        <taxon>Spermatophyta</taxon>
        <taxon>Magnoliopsida</taxon>
        <taxon>Ranunculales</taxon>
        <taxon>Papaveraceae</taxon>
        <taxon>Papaveroideae</taxon>
        <taxon>Papaver</taxon>
    </lineage>
</organism>
<evidence type="ECO:0000313" key="3">
    <source>
        <dbReference type="Proteomes" id="UP001202328"/>
    </source>
</evidence>
<dbReference type="PANTHER" id="PTHR10314">
    <property type="entry name" value="CYSTATHIONINE BETA-SYNTHASE"/>
    <property type="match status" value="1"/>
</dbReference>
<evidence type="ECO:0000313" key="2">
    <source>
        <dbReference type="EMBL" id="KAI3908042.1"/>
    </source>
</evidence>
<dbReference type="PROSITE" id="PS00901">
    <property type="entry name" value="CYS_SYNTHASE"/>
    <property type="match status" value="1"/>
</dbReference>
<dbReference type="GO" id="GO:0006535">
    <property type="term" value="P:cysteine biosynthetic process from serine"/>
    <property type="evidence" value="ECO:0007669"/>
    <property type="project" value="InterPro"/>
</dbReference>
<dbReference type="SUPFAM" id="SSF53686">
    <property type="entry name" value="Tryptophan synthase beta subunit-like PLP-dependent enzymes"/>
    <property type="match status" value="2"/>
</dbReference>
<evidence type="ECO:0000256" key="1">
    <source>
        <dbReference type="ARBA" id="ARBA00001933"/>
    </source>
</evidence>
<dbReference type="AlphaFoldDB" id="A0AAD4SIU7"/>
<proteinExistence type="predicted"/>
<dbReference type="InterPro" id="IPR001216">
    <property type="entry name" value="P-phosphate_BS"/>
</dbReference>
<evidence type="ECO:0008006" key="4">
    <source>
        <dbReference type="Google" id="ProtNLM"/>
    </source>
</evidence>
<dbReference type="EMBL" id="JAJJMB010010543">
    <property type="protein sequence ID" value="KAI3908042.1"/>
    <property type="molecule type" value="Genomic_DNA"/>
</dbReference>
<protein>
    <recommendedName>
        <fullName evidence="4">Cysteine synthase</fullName>
    </recommendedName>
</protein>
<comment type="caution">
    <text evidence="2">The sequence shown here is derived from an EMBL/GenBank/DDBJ whole genome shotgun (WGS) entry which is preliminary data.</text>
</comment>
<keyword evidence="3" id="KW-1185">Reference proteome</keyword>
<gene>
    <name evidence="2" type="ORF">MKW98_003687</name>
</gene>